<dbReference type="InterPro" id="IPR023210">
    <property type="entry name" value="NADP_OxRdtase_dom"/>
</dbReference>
<dbReference type="EMBL" id="QPJT01000020">
    <property type="protein sequence ID" value="RCX12711.1"/>
    <property type="molecule type" value="Genomic_DNA"/>
</dbReference>
<name>A0A369AU15_9FIRM</name>
<comment type="caution">
    <text evidence="2">The sequence shown here is derived from an EMBL/GenBank/DDBJ whole genome shotgun (WGS) entry which is preliminary data.</text>
</comment>
<evidence type="ECO:0000313" key="3">
    <source>
        <dbReference type="Proteomes" id="UP000253034"/>
    </source>
</evidence>
<dbReference type="PANTHER" id="PTHR43827">
    <property type="entry name" value="2,5-DIKETO-D-GLUCONIC ACID REDUCTASE"/>
    <property type="match status" value="1"/>
</dbReference>
<evidence type="ECO:0000313" key="2">
    <source>
        <dbReference type="EMBL" id="RCX12711.1"/>
    </source>
</evidence>
<sequence length="74" mass="8442">MQALSKKYGKSIAQICIRWSLQRGYLPLPKSVTPARIKENTEVFDFELEVEDVRLIADLKGCVGYSPDPDTIIW</sequence>
<dbReference type="RefSeq" id="WP_341457408.1">
    <property type="nucleotide sequence ID" value="NZ_QPJT01000020.1"/>
</dbReference>
<protein>
    <submittedName>
        <fullName evidence="2">Aldo/keto reductase family protein</fullName>
    </submittedName>
</protein>
<dbReference type="InterPro" id="IPR036812">
    <property type="entry name" value="NAD(P)_OxRdtase_dom_sf"/>
</dbReference>
<dbReference type="PROSITE" id="PS00063">
    <property type="entry name" value="ALDOKETO_REDUCTASE_3"/>
    <property type="match status" value="1"/>
</dbReference>
<gene>
    <name evidence="2" type="ORF">DFR58_12010</name>
</gene>
<keyword evidence="3" id="KW-1185">Reference proteome</keyword>
<evidence type="ECO:0000259" key="1">
    <source>
        <dbReference type="Pfam" id="PF00248"/>
    </source>
</evidence>
<dbReference type="GO" id="GO:0016491">
    <property type="term" value="F:oxidoreductase activity"/>
    <property type="evidence" value="ECO:0007669"/>
    <property type="project" value="InterPro"/>
</dbReference>
<dbReference type="Gene3D" id="3.20.20.100">
    <property type="entry name" value="NADP-dependent oxidoreductase domain"/>
    <property type="match status" value="1"/>
</dbReference>
<dbReference type="Proteomes" id="UP000253034">
    <property type="component" value="Unassembled WGS sequence"/>
</dbReference>
<dbReference type="InterPro" id="IPR018170">
    <property type="entry name" value="Aldo/ket_reductase_CS"/>
</dbReference>
<reference evidence="2 3" key="1">
    <citation type="submission" date="2018-07" db="EMBL/GenBank/DDBJ databases">
        <title>Genomic Encyclopedia of Type Strains, Phase IV (KMG-IV): sequencing the most valuable type-strain genomes for metagenomic binning, comparative biology and taxonomic classification.</title>
        <authorList>
            <person name="Goeker M."/>
        </authorList>
    </citation>
    <scope>NUCLEOTIDE SEQUENCE [LARGE SCALE GENOMIC DNA]</scope>
    <source>
        <strain evidence="2 3">DSM 27016</strain>
    </source>
</reference>
<proteinExistence type="predicted"/>
<dbReference type="SUPFAM" id="SSF51430">
    <property type="entry name" value="NAD(P)-linked oxidoreductase"/>
    <property type="match status" value="1"/>
</dbReference>
<organism evidence="2 3">
    <name type="scientific">Anaerobacterium chartisolvens</name>
    <dbReference type="NCBI Taxonomy" id="1297424"/>
    <lineage>
        <taxon>Bacteria</taxon>
        <taxon>Bacillati</taxon>
        <taxon>Bacillota</taxon>
        <taxon>Clostridia</taxon>
        <taxon>Eubacteriales</taxon>
        <taxon>Oscillospiraceae</taxon>
        <taxon>Anaerobacterium</taxon>
    </lineage>
</organism>
<feature type="domain" description="NADP-dependent oxidoreductase" evidence="1">
    <location>
        <begin position="2"/>
        <end position="58"/>
    </location>
</feature>
<dbReference type="AlphaFoldDB" id="A0A369AU15"/>
<dbReference type="PANTHER" id="PTHR43827:SF13">
    <property type="entry name" value="ALDO_KETO REDUCTASE FAMILY PROTEIN"/>
    <property type="match status" value="1"/>
</dbReference>
<dbReference type="Pfam" id="PF00248">
    <property type="entry name" value="Aldo_ket_red"/>
    <property type="match status" value="1"/>
</dbReference>
<dbReference type="InterPro" id="IPR020471">
    <property type="entry name" value="AKR"/>
</dbReference>
<accession>A0A369AU15</accession>